<evidence type="ECO:0008006" key="4">
    <source>
        <dbReference type="Google" id="ProtNLM"/>
    </source>
</evidence>
<proteinExistence type="predicted"/>
<organism evidence="2 3">
    <name type="scientific">Glycocaulis abyssi</name>
    <dbReference type="NCBI Taxonomy" id="1433403"/>
    <lineage>
        <taxon>Bacteria</taxon>
        <taxon>Pseudomonadati</taxon>
        <taxon>Pseudomonadota</taxon>
        <taxon>Alphaproteobacteria</taxon>
        <taxon>Maricaulales</taxon>
        <taxon>Maricaulaceae</taxon>
        <taxon>Glycocaulis</taxon>
    </lineage>
</organism>
<evidence type="ECO:0000256" key="1">
    <source>
        <dbReference type="SAM" id="MobiDB-lite"/>
    </source>
</evidence>
<dbReference type="EMBL" id="JBHSGQ010000002">
    <property type="protein sequence ID" value="MFC4724847.1"/>
    <property type="molecule type" value="Genomic_DNA"/>
</dbReference>
<dbReference type="RefSeq" id="WP_371394030.1">
    <property type="nucleotide sequence ID" value="NZ_CP163421.1"/>
</dbReference>
<protein>
    <recommendedName>
        <fullName evidence="4">Methyl-accepting chemotaxis protein</fullName>
    </recommendedName>
</protein>
<name>A0ABV9N914_9PROT</name>
<sequence length="50" mass="5166">MAANIESVTQSSGETLGQAGSVSETSDRLREEADGLAARVRDFLAAVRAA</sequence>
<feature type="compositionally biased region" description="Polar residues" evidence="1">
    <location>
        <begin position="1"/>
        <end position="24"/>
    </location>
</feature>
<keyword evidence="3" id="KW-1185">Reference proteome</keyword>
<dbReference type="Proteomes" id="UP001596024">
    <property type="component" value="Unassembled WGS sequence"/>
</dbReference>
<gene>
    <name evidence="2" type="ORF">ACFPB0_06050</name>
</gene>
<feature type="region of interest" description="Disordered" evidence="1">
    <location>
        <begin position="1"/>
        <end position="31"/>
    </location>
</feature>
<accession>A0ABV9N914</accession>
<reference evidence="3" key="1">
    <citation type="journal article" date="2019" name="Int. J. Syst. Evol. Microbiol.">
        <title>The Global Catalogue of Microorganisms (GCM) 10K type strain sequencing project: providing services to taxonomists for standard genome sequencing and annotation.</title>
        <authorList>
            <consortium name="The Broad Institute Genomics Platform"/>
            <consortium name="The Broad Institute Genome Sequencing Center for Infectious Disease"/>
            <person name="Wu L."/>
            <person name="Ma J."/>
        </authorList>
    </citation>
    <scope>NUCLEOTIDE SEQUENCE [LARGE SCALE GENOMIC DNA]</scope>
    <source>
        <strain evidence="3">CCUG 62981</strain>
    </source>
</reference>
<comment type="caution">
    <text evidence="2">The sequence shown here is derived from an EMBL/GenBank/DDBJ whole genome shotgun (WGS) entry which is preliminary data.</text>
</comment>
<evidence type="ECO:0000313" key="2">
    <source>
        <dbReference type="EMBL" id="MFC4724847.1"/>
    </source>
</evidence>
<evidence type="ECO:0000313" key="3">
    <source>
        <dbReference type="Proteomes" id="UP001596024"/>
    </source>
</evidence>